<accession>A0ABU8SZ43</accession>
<name>A0ABU8SZ43_9GAMM</name>
<dbReference type="Proteomes" id="UP001377972">
    <property type="component" value="Unassembled WGS sequence"/>
</dbReference>
<keyword evidence="2" id="KW-1185">Reference proteome</keyword>
<evidence type="ECO:0000313" key="2">
    <source>
        <dbReference type="Proteomes" id="UP001377972"/>
    </source>
</evidence>
<dbReference type="RefSeq" id="WP_339982579.1">
    <property type="nucleotide sequence ID" value="NZ_JAQPZS010000027.1"/>
</dbReference>
<dbReference type="EMBL" id="JAQPZS010000027">
    <property type="protein sequence ID" value="MEJ6498306.1"/>
    <property type="molecule type" value="Genomic_DNA"/>
</dbReference>
<protein>
    <recommendedName>
        <fullName evidence="3">Ankyrin repeat-containing protein</fullName>
    </recommendedName>
</protein>
<evidence type="ECO:0008006" key="3">
    <source>
        <dbReference type="Google" id="ProtNLM"/>
    </source>
</evidence>
<proteinExistence type="predicted"/>
<evidence type="ECO:0000313" key="1">
    <source>
        <dbReference type="EMBL" id="MEJ6498306.1"/>
    </source>
</evidence>
<gene>
    <name evidence="1" type="ORF">PQI24_19915</name>
</gene>
<comment type="caution">
    <text evidence="1">The sequence shown here is derived from an EMBL/GenBank/DDBJ whole genome shotgun (WGS) entry which is preliminary data.</text>
</comment>
<reference evidence="1 2" key="1">
    <citation type="submission" date="2023-01" db="EMBL/GenBank/DDBJ databases">
        <title>Trichodesmium-associated heterotrophic epibiont bacteria.</title>
        <authorList>
            <person name="Cleveland C.S."/>
            <person name="Webb E.A."/>
        </authorList>
    </citation>
    <scope>NUCLEOTIDE SEQUENCE [LARGE SCALE GENOMIC DNA]</scope>
    <source>
        <strain evidence="1 2">USCH2</strain>
    </source>
</reference>
<organism evidence="1 2">
    <name type="scientific">Pseudoalteromonas lipolytica</name>
    <dbReference type="NCBI Taxonomy" id="570156"/>
    <lineage>
        <taxon>Bacteria</taxon>
        <taxon>Pseudomonadati</taxon>
        <taxon>Pseudomonadota</taxon>
        <taxon>Gammaproteobacteria</taxon>
        <taxon>Alteromonadales</taxon>
        <taxon>Pseudoalteromonadaceae</taxon>
        <taxon>Pseudoalteromonas</taxon>
    </lineage>
</organism>
<sequence>MKRLLFFLAVLVFFLSFYMFYFKNDVGAGVDDGKEKTVRIYSNEIMAEYEGEKSNNIKDSDLIDLNEFVLSYATCNENVRELLNEKNEILTQLVGRVHDKNLEDSSVFLNYMVSSKVISSSYSTKIYEEKLKKEYFGSYDVVQVNEILNDNLKVNVLKRNEALRELIHNGEDLTAWLNENPNDDESFFLINDNEKLFISPDVIIGRYYNKLSLENKNALMSVYKPNTLMIKSAIEAGLSTDLIRELIENSSDTNHFLMMSNGKVSNLLLVALENKRERVLEFLLSSSSFPKPPFLTSPVNHYLSQLINSNSFDDKSMDMLALISKWDYFVKLEMNKGVVSLQGYNNLEIPNELISRLQELSIGNVIVDSIKEPSLEKLSQDDRYFLIEKAEIFNDYSSSLEDEAEVCRKIESSMLKLEPAFLPLSDIYSILNDNESMKANLKKLSKVSPALSDYYTSEFILSNLGSSEKKEVDDLLYNYTDLNYIIEIGSGLLVNQQNYLAERVFESFGLNALNLLLDRKWYIDFNQWSDSNYSVINKERVFTLYKSEKNKKMPSLLFSLLYERNYREAVSILSSEPEVYGFPYGRDSLHLMLDRIITFRSPQIGKNEKVILDYLLSKTKLNKFHFSRLRRLKIKDPDFFMTLSNIYPILNRVENYPYSQYLGQ</sequence>